<gene>
    <name evidence="1" type="ORF">G6011_02635</name>
</gene>
<name>A0AAD4FEI1_9PLEO</name>
<sequence length="135" mass="14914">MYTKAFLICLFISLGITLPVFPVARPFIPSGLGSLPTITTKAYIVPRGLVNTEDGLVTGPIPEKWKHTHGVLQYPEPEAEKRSMNGGCGEGVACAGLKDLFHSFKDKILEELDDRDLGKHEKKELGDCKPWMWGC</sequence>
<proteinExistence type="predicted"/>
<comment type="caution">
    <text evidence="1">The sequence shown here is derived from an EMBL/GenBank/DDBJ whole genome shotgun (WGS) entry which is preliminary data.</text>
</comment>
<protein>
    <submittedName>
        <fullName evidence="1">Uncharacterized protein</fullName>
    </submittedName>
</protein>
<accession>A0AAD4FEI1</accession>
<dbReference type="EMBL" id="JAANER010000009">
    <property type="protein sequence ID" value="KAG9186079.1"/>
    <property type="molecule type" value="Genomic_DNA"/>
</dbReference>
<organism evidence="1 2">
    <name type="scientific">Alternaria panax</name>
    <dbReference type="NCBI Taxonomy" id="48097"/>
    <lineage>
        <taxon>Eukaryota</taxon>
        <taxon>Fungi</taxon>
        <taxon>Dikarya</taxon>
        <taxon>Ascomycota</taxon>
        <taxon>Pezizomycotina</taxon>
        <taxon>Dothideomycetes</taxon>
        <taxon>Pleosporomycetidae</taxon>
        <taxon>Pleosporales</taxon>
        <taxon>Pleosporineae</taxon>
        <taxon>Pleosporaceae</taxon>
        <taxon>Alternaria</taxon>
        <taxon>Alternaria sect. Panax</taxon>
    </lineage>
</organism>
<dbReference type="AlphaFoldDB" id="A0AAD4FEI1"/>
<dbReference type="Proteomes" id="UP001199106">
    <property type="component" value="Unassembled WGS sequence"/>
</dbReference>
<keyword evidence="2" id="KW-1185">Reference proteome</keyword>
<reference evidence="1" key="1">
    <citation type="submission" date="2021-07" db="EMBL/GenBank/DDBJ databases">
        <title>Genome Resource of American Ginseng Black Spot Pathogen Alternaria panax.</title>
        <authorList>
            <person name="Qiu C."/>
            <person name="Wang W."/>
            <person name="Liu Z."/>
        </authorList>
    </citation>
    <scope>NUCLEOTIDE SEQUENCE</scope>
    <source>
        <strain evidence="1">BNCC115425</strain>
    </source>
</reference>
<evidence type="ECO:0000313" key="2">
    <source>
        <dbReference type="Proteomes" id="UP001199106"/>
    </source>
</evidence>
<evidence type="ECO:0000313" key="1">
    <source>
        <dbReference type="EMBL" id="KAG9186079.1"/>
    </source>
</evidence>